<evidence type="ECO:0000256" key="1">
    <source>
        <dbReference type="SAM" id="MobiDB-lite"/>
    </source>
</evidence>
<feature type="region of interest" description="Disordered" evidence="1">
    <location>
        <begin position="57"/>
        <end position="80"/>
    </location>
</feature>
<dbReference type="EMBL" id="VSRR010129393">
    <property type="protein sequence ID" value="MPD01971.1"/>
    <property type="molecule type" value="Genomic_DNA"/>
</dbReference>
<keyword evidence="3" id="KW-1185">Reference proteome</keyword>
<organism evidence="2 3">
    <name type="scientific">Portunus trituberculatus</name>
    <name type="common">Swimming crab</name>
    <name type="synonym">Neptunus trituberculatus</name>
    <dbReference type="NCBI Taxonomy" id="210409"/>
    <lineage>
        <taxon>Eukaryota</taxon>
        <taxon>Metazoa</taxon>
        <taxon>Ecdysozoa</taxon>
        <taxon>Arthropoda</taxon>
        <taxon>Crustacea</taxon>
        <taxon>Multicrustacea</taxon>
        <taxon>Malacostraca</taxon>
        <taxon>Eumalacostraca</taxon>
        <taxon>Eucarida</taxon>
        <taxon>Decapoda</taxon>
        <taxon>Pleocyemata</taxon>
        <taxon>Brachyura</taxon>
        <taxon>Eubrachyura</taxon>
        <taxon>Portunoidea</taxon>
        <taxon>Portunidae</taxon>
        <taxon>Portuninae</taxon>
        <taxon>Portunus</taxon>
    </lineage>
</organism>
<evidence type="ECO:0000313" key="2">
    <source>
        <dbReference type="EMBL" id="MPD01971.1"/>
    </source>
</evidence>
<name>A0A5B7JYQ2_PORTR</name>
<protein>
    <submittedName>
        <fullName evidence="2">Uncharacterized protein</fullName>
    </submittedName>
</protein>
<sequence>MRAIEGAVPGSSAAGGLYGAVTTSASVPLPREALRMAYTLRPVKFWGESELHLASAHRVPQGEGVGEGIQAQLGELSHQP</sequence>
<dbReference type="AlphaFoldDB" id="A0A5B7JYQ2"/>
<reference evidence="2 3" key="1">
    <citation type="submission" date="2019-05" db="EMBL/GenBank/DDBJ databases">
        <title>Another draft genome of Portunus trituberculatus and its Hox gene families provides insights of decapod evolution.</title>
        <authorList>
            <person name="Jeong J.-H."/>
            <person name="Song I."/>
            <person name="Kim S."/>
            <person name="Choi T."/>
            <person name="Kim D."/>
            <person name="Ryu S."/>
            <person name="Kim W."/>
        </authorList>
    </citation>
    <scope>NUCLEOTIDE SEQUENCE [LARGE SCALE GENOMIC DNA]</scope>
    <source>
        <tissue evidence="2">Muscle</tissue>
    </source>
</reference>
<comment type="caution">
    <text evidence="2">The sequence shown here is derived from an EMBL/GenBank/DDBJ whole genome shotgun (WGS) entry which is preliminary data.</text>
</comment>
<gene>
    <name evidence="2" type="ORF">E2C01_097524</name>
</gene>
<proteinExistence type="predicted"/>
<dbReference type="Proteomes" id="UP000324222">
    <property type="component" value="Unassembled WGS sequence"/>
</dbReference>
<evidence type="ECO:0000313" key="3">
    <source>
        <dbReference type="Proteomes" id="UP000324222"/>
    </source>
</evidence>
<accession>A0A5B7JYQ2</accession>